<dbReference type="GO" id="GO:0046872">
    <property type="term" value="F:metal ion binding"/>
    <property type="evidence" value="ECO:0007669"/>
    <property type="project" value="UniProtKB-KW"/>
</dbReference>
<dbReference type="InterPro" id="IPR001303">
    <property type="entry name" value="Aldolase_II/adducin_N"/>
</dbReference>
<keyword evidence="1" id="KW-0479">Metal-binding</keyword>
<keyword evidence="2" id="KW-0456">Lyase</keyword>
<feature type="domain" description="Class II aldolase/adducin N-terminal" evidence="3">
    <location>
        <begin position="26"/>
        <end position="209"/>
    </location>
</feature>
<dbReference type="Gene3D" id="3.40.225.10">
    <property type="entry name" value="Class II aldolase/adducin N-terminal domain"/>
    <property type="match status" value="1"/>
</dbReference>
<dbReference type="GO" id="GO:0005829">
    <property type="term" value="C:cytosol"/>
    <property type="evidence" value="ECO:0007669"/>
    <property type="project" value="TreeGrafter"/>
</dbReference>
<organism evidence="4">
    <name type="scientific">Pseudomonas marvdashtae</name>
    <dbReference type="NCBI Taxonomy" id="2745500"/>
    <lineage>
        <taxon>Bacteria</taxon>
        <taxon>Pseudomonadati</taxon>
        <taxon>Pseudomonadota</taxon>
        <taxon>Gammaproteobacteria</taxon>
        <taxon>Pseudomonadales</taxon>
        <taxon>Pseudomonadaceae</taxon>
        <taxon>Pseudomonas</taxon>
    </lineage>
</organism>
<dbReference type="SMART" id="SM01007">
    <property type="entry name" value="Aldolase_II"/>
    <property type="match status" value="1"/>
</dbReference>
<dbReference type="GO" id="GO:0019323">
    <property type="term" value="P:pentose catabolic process"/>
    <property type="evidence" value="ECO:0007669"/>
    <property type="project" value="TreeGrafter"/>
</dbReference>
<evidence type="ECO:0000313" key="6">
    <source>
        <dbReference type="Proteomes" id="UP000659438"/>
    </source>
</evidence>
<sequence length="247" mass="27733">MPELKLADTESLKSGLPAWFDLAIGNSILQYGQRLAARQLLVNTLGNIAIRSHCPYWRREVVYTKYRGVSLEECGLEHLAVLDLQSNKLLHGRFRPSVGHQMHREIMRCRSDVNATVHLHPNDVISFFAVMRWQEMEYVSNDTALVMGKPPCILGEGVNIELDVSAIRQCAHDTNCIVMPGHGITSFGRDLSEAFHRAVAFTAEITRLITSQCLSAATGKSVLYTSEEQVRQMYELGEQVIYGSQLK</sequence>
<dbReference type="RefSeq" id="WP_186642278.1">
    <property type="nucleotide sequence ID" value="NZ_JABWQX020000001.1"/>
</dbReference>
<dbReference type="GO" id="GO:0016832">
    <property type="term" value="F:aldehyde-lyase activity"/>
    <property type="evidence" value="ECO:0007669"/>
    <property type="project" value="TreeGrafter"/>
</dbReference>
<protein>
    <submittedName>
        <fullName evidence="4">Class II aldolase/adducin family protein</fullName>
    </submittedName>
</protein>
<reference evidence="4 6" key="1">
    <citation type="journal article" date="2020" name="Microorganisms">
        <title>Reliable Identification of Environmental Pseudomonas Isolates Using the rpoD Gene.</title>
        <authorList>
            <consortium name="The Broad Institute Genome Sequencing Platform"/>
            <person name="Girard L."/>
            <person name="Lood C."/>
            <person name="Rokni-Zadeh H."/>
            <person name="van Noort V."/>
            <person name="Lavigne R."/>
            <person name="De Mot R."/>
        </authorList>
    </citation>
    <scope>NUCLEOTIDE SEQUENCE</scope>
    <source>
        <strain evidence="4 6">SWRI102</strain>
    </source>
</reference>
<evidence type="ECO:0000256" key="2">
    <source>
        <dbReference type="ARBA" id="ARBA00023239"/>
    </source>
</evidence>
<dbReference type="InterPro" id="IPR036409">
    <property type="entry name" value="Aldolase_II/adducin_N_sf"/>
</dbReference>
<dbReference type="PANTHER" id="PTHR22789">
    <property type="entry name" value="FUCULOSE PHOSPHATE ALDOLASE"/>
    <property type="match status" value="1"/>
</dbReference>
<dbReference type="Proteomes" id="UP000659438">
    <property type="component" value="Unassembled WGS sequence"/>
</dbReference>
<dbReference type="Pfam" id="PF00596">
    <property type="entry name" value="Aldolase_II"/>
    <property type="match status" value="1"/>
</dbReference>
<keyword evidence="6" id="KW-1185">Reference proteome</keyword>
<comment type="caution">
    <text evidence="4">The sequence shown here is derived from an EMBL/GenBank/DDBJ whole genome shotgun (WGS) entry which is preliminary data.</text>
</comment>
<accession>A0A923JNG4</accession>
<dbReference type="EMBL" id="JABWQX010000001">
    <property type="protein sequence ID" value="MBC3393842.1"/>
    <property type="molecule type" value="Genomic_DNA"/>
</dbReference>
<proteinExistence type="predicted"/>
<dbReference type="EMBL" id="JABWQX020000001">
    <property type="protein sequence ID" value="MBV4551295.1"/>
    <property type="molecule type" value="Genomic_DNA"/>
</dbReference>
<reference evidence="5" key="3">
    <citation type="submission" date="2021-06" db="EMBL/GenBank/DDBJ databases">
        <title>Updating the genus Pseudomonas: Description of 43 new species and partition of the Pseudomonas putida group.</title>
        <authorList>
            <person name="Girard L."/>
            <person name="Lood C."/>
            <person name="Vandamme P."/>
            <person name="Rokni-Zadeh H."/>
            <person name="Van Noort V."/>
            <person name="Hofte M."/>
            <person name="Lavigne R."/>
            <person name="De Mot R."/>
        </authorList>
    </citation>
    <scope>NUCLEOTIDE SEQUENCE</scope>
    <source>
        <strain evidence="5">SWRI102</strain>
    </source>
</reference>
<reference evidence="4" key="2">
    <citation type="submission" date="2020-07" db="EMBL/GenBank/DDBJ databases">
        <authorList>
            <person name="Lood C."/>
            <person name="Girard L."/>
        </authorList>
    </citation>
    <scope>NUCLEOTIDE SEQUENCE</scope>
    <source>
        <strain evidence="4">SWRI102</strain>
    </source>
</reference>
<dbReference type="PANTHER" id="PTHR22789:SF0">
    <property type="entry name" value="3-OXO-TETRONATE 4-PHOSPHATE DECARBOXYLASE-RELATED"/>
    <property type="match status" value="1"/>
</dbReference>
<dbReference type="InterPro" id="IPR050197">
    <property type="entry name" value="Aldolase_class_II_sugar_metab"/>
</dbReference>
<dbReference type="SUPFAM" id="SSF53639">
    <property type="entry name" value="AraD/HMP-PK domain-like"/>
    <property type="match status" value="1"/>
</dbReference>
<evidence type="ECO:0000313" key="5">
    <source>
        <dbReference type="EMBL" id="MBV4551295.1"/>
    </source>
</evidence>
<name>A0A923JNG4_9PSED</name>
<evidence type="ECO:0000259" key="3">
    <source>
        <dbReference type="SMART" id="SM01007"/>
    </source>
</evidence>
<evidence type="ECO:0000313" key="4">
    <source>
        <dbReference type="EMBL" id="MBC3393842.1"/>
    </source>
</evidence>
<gene>
    <name evidence="5" type="ORF">HU742_009140</name>
    <name evidence="4" type="ORF">HU742_01395</name>
</gene>
<evidence type="ECO:0000256" key="1">
    <source>
        <dbReference type="ARBA" id="ARBA00022723"/>
    </source>
</evidence>
<dbReference type="AlphaFoldDB" id="A0A923JNG4"/>